<gene>
    <name evidence="1" type="ORF">BN2475_1840002</name>
</gene>
<dbReference type="STRING" id="1247936.BN2475_1840002"/>
<dbReference type="AlphaFoldDB" id="A0A1N7SR37"/>
<protein>
    <submittedName>
        <fullName evidence="1">Uncharacterized protein</fullName>
    </submittedName>
</protein>
<reference evidence="1 2" key="1">
    <citation type="submission" date="2016-12" db="EMBL/GenBank/DDBJ databases">
        <authorList>
            <person name="Song W.-J."/>
            <person name="Kurnit D.M."/>
        </authorList>
    </citation>
    <scope>NUCLEOTIDE SEQUENCE [LARGE SCALE GENOMIC DNA]</scope>
    <source>
        <strain evidence="1 2">STM7296</strain>
    </source>
</reference>
<dbReference type="RefSeq" id="WP_159444650.1">
    <property type="nucleotide sequence ID" value="NZ_CYGX02000184.1"/>
</dbReference>
<proteinExistence type="predicted"/>
<name>A0A1N7SR37_9BURK</name>
<dbReference type="Proteomes" id="UP000187012">
    <property type="component" value="Unassembled WGS sequence"/>
</dbReference>
<dbReference type="OrthoDB" id="1490206at2"/>
<dbReference type="EMBL" id="CYGX02000184">
    <property type="protein sequence ID" value="SIT49801.1"/>
    <property type="molecule type" value="Genomic_DNA"/>
</dbReference>
<evidence type="ECO:0000313" key="2">
    <source>
        <dbReference type="Proteomes" id="UP000187012"/>
    </source>
</evidence>
<organism evidence="1 2">
    <name type="scientific">Paraburkholderia ribeironis</name>
    <dbReference type="NCBI Taxonomy" id="1247936"/>
    <lineage>
        <taxon>Bacteria</taxon>
        <taxon>Pseudomonadati</taxon>
        <taxon>Pseudomonadota</taxon>
        <taxon>Betaproteobacteria</taxon>
        <taxon>Burkholderiales</taxon>
        <taxon>Burkholderiaceae</taxon>
        <taxon>Paraburkholderia</taxon>
    </lineage>
</organism>
<keyword evidence="2" id="KW-1185">Reference proteome</keyword>
<accession>A0A1N7SR37</accession>
<sequence>MMFPVVNFNYMNWFMIKDYLTFTIDPERPGGGSVQAKDPDPLAGMSLSDLQAAYTQIAKDNPDSFSENEDQFKEIMRRMLEDENDEIIVPSNSLYIEALPGTHPLLEDFKLIHRAVDVKKAQAEVRHAELENLRLASRLVSNELGDPDIDKVVVIGSGQSVTVDAGQ</sequence>
<evidence type="ECO:0000313" key="1">
    <source>
        <dbReference type="EMBL" id="SIT49801.1"/>
    </source>
</evidence>